<dbReference type="PROSITE" id="PS52016">
    <property type="entry name" value="TONB_DEPENDENT_REC_3"/>
    <property type="match status" value="1"/>
</dbReference>
<evidence type="ECO:0000313" key="18">
    <source>
        <dbReference type="EMBL" id="ABQ69741.1"/>
    </source>
</evidence>
<feature type="short sequence motif" description="TonB C-terminal box" evidence="13">
    <location>
        <begin position="696"/>
        <end position="713"/>
    </location>
</feature>
<dbReference type="EMBL" id="CP000699">
    <property type="protein sequence ID" value="ABQ69741.1"/>
    <property type="molecule type" value="Genomic_DNA"/>
</dbReference>
<feature type="domain" description="TonB-dependent receptor-like beta-barrel" evidence="16">
    <location>
        <begin position="297"/>
        <end position="663"/>
    </location>
</feature>
<dbReference type="InterPro" id="IPR036942">
    <property type="entry name" value="Beta-barrel_TonB_sf"/>
</dbReference>
<evidence type="ECO:0000259" key="16">
    <source>
        <dbReference type="Pfam" id="PF00593"/>
    </source>
</evidence>
<feature type="chain" id="PRO_5039919837" evidence="15">
    <location>
        <begin position="26"/>
        <end position="713"/>
    </location>
</feature>
<evidence type="ECO:0000256" key="1">
    <source>
        <dbReference type="ARBA" id="ARBA00004571"/>
    </source>
</evidence>
<keyword evidence="10 12" id="KW-0472">Membrane</keyword>
<dbReference type="Pfam" id="PF00593">
    <property type="entry name" value="TonB_dep_Rec_b-barrel"/>
    <property type="match status" value="1"/>
</dbReference>
<dbReference type="OrthoDB" id="7223550at2"/>
<evidence type="ECO:0000256" key="14">
    <source>
        <dbReference type="RuleBase" id="RU003357"/>
    </source>
</evidence>
<evidence type="ECO:0000256" key="6">
    <source>
        <dbReference type="ARBA" id="ARBA00022729"/>
    </source>
</evidence>
<reference evidence="18 19" key="1">
    <citation type="journal article" date="2010" name="J. Bacteriol.">
        <title>Genome sequence of the dioxin-mineralizing bacterium Sphingomonas wittichii RW1.</title>
        <authorList>
            <person name="Miller T.R."/>
            <person name="Delcher A.L."/>
            <person name="Salzberg S.L."/>
            <person name="Saunders E."/>
            <person name="Detter J.C."/>
            <person name="Halden R.U."/>
        </authorList>
    </citation>
    <scope>NUCLEOTIDE SEQUENCE [LARGE SCALE GENOMIC DNA]</scope>
    <source>
        <strain evidence="19">DSM 6014 / CCUG 31198 / JCM 15750 / NBRC 105917 / EY 4224 / RW1</strain>
    </source>
</reference>
<evidence type="ECO:0000256" key="8">
    <source>
        <dbReference type="ARBA" id="ARBA00023065"/>
    </source>
</evidence>
<organism evidence="18 19">
    <name type="scientific">Rhizorhabdus wittichii (strain DSM 6014 / CCUG 31198 / JCM 15750 / NBRC 105917 / EY 4224 / RW1)</name>
    <name type="common">Sphingomonas wittichii</name>
    <dbReference type="NCBI Taxonomy" id="392499"/>
    <lineage>
        <taxon>Bacteria</taxon>
        <taxon>Pseudomonadati</taxon>
        <taxon>Pseudomonadota</taxon>
        <taxon>Alphaproteobacteria</taxon>
        <taxon>Sphingomonadales</taxon>
        <taxon>Sphingomonadaceae</taxon>
        <taxon>Rhizorhabdus</taxon>
    </lineage>
</organism>
<dbReference type="InterPro" id="IPR010917">
    <property type="entry name" value="TonB_rcpt_CS"/>
</dbReference>
<dbReference type="PROSITE" id="PS01156">
    <property type="entry name" value="TONB_DEPENDENT_REC_2"/>
    <property type="match status" value="1"/>
</dbReference>
<dbReference type="SUPFAM" id="SSF56935">
    <property type="entry name" value="Porins"/>
    <property type="match status" value="1"/>
</dbReference>
<keyword evidence="4" id="KW-0410">Iron transport</keyword>
<comment type="similarity">
    <text evidence="12 14">Belongs to the TonB-dependent receptor family.</text>
</comment>
<dbReference type="InterPro" id="IPR000531">
    <property type="entry name" value="Beta-barrel_TonB"/>
</dbReference>
<evidence type="ECO:0000256" key="5">
    <source>
        <dbReference type="ARBA" id="ARBA00022692"/>
    </source>
</evidence>
<dbReference type="AlphaFoldDB" id="A0A9J9LG05"/>
<proteinExistence type="inferred from homology"/>
<keyword evidence="2 12" id="KW-0813">Transport</keyword>
<sequence>MGMRLRLFKMLALANVAALPMQAWAASESADAAASPTGSGGAVLEDIVVTAQKRAQSIERVPASIQVISGGDIAAYQTSSLKAVAARMPNVVLTASPSGAVQANIRGFGTSTANSGFEQSVGLYVDGVYSPRPHSYTGAVFDIDRVEVVKGTQGTLFGKNASVGAMSLVTRKPGRAFGGYLDGSYEFRLDETRLEGAMDVPIGERFRTRIAGVYGDQSKGWVRNLANGKQEPTSTEYAGRIRAEWDATDTLTFNAKGEFSRYKRIGDPFVGVGGTVFNGIEVEDAIKNVSSNLIPGDGGQASNRRRSNVATAGFDWKLGNHTVTAITSWQKLRYDAFVDLDESAGPVDYVVNFYERFRQFTQELRIASDDSGAFSYVAGLFYLNQTLKFGTDTIFIPAPSQQLLTVDARAYSAFAQGTFKATDRLTFTAGLRYTRDEKEGRLDIAKGNQSAVTRTKANDDSFDWSFVGEYEVIDGTRLYGSVSRGHKGQGFANSVPGTALVPARPVFDGEKATNYEIGIKSRFLGGRARGNLAIYQLDVNGFQASQFDPATRLFIVQNVDARSRGVEAELQLLAAEDLQINFSGAYNDANIRATGKQLVSAPRWNMTAGFDYTPQLTDNIELQAGAQFNYVTKYPHQFDLLPGNFTPGHSNLDARIGVKLSPSDIVIAVIAKNLTNEQYADFAYGYAFDAPGTAFTQQLNRPRTIALSVHLPF</sequence>
<comment type="subcellular location">
    <subcellularLocation>
        <location evidence="1 12">Cell outer membrane</location>
        <topology evidence="1 12">Multi-pass membrane protein</topology>
    </subcellularLocation>
</comment>
<evidence type="ECO:0000256" key="11">
    <source>
        <dbReference type="ARBA" id="ARBA00023237"/>
    </source>
</evidence>
<evidence type="ECO:0000256" key="2">
    <source>
        <dbReference type="ARBA" id="ARBA00022448"/>
    </source>
</evidence>
<dbReference type="Pfam" id="PF07715">
    <property type="entry name" value="Plug"/>
    <property type="match status" value="1"/>
</dbReference>
<evidence type="ECO:0000256" key="10">
    <source>
        <dbReference type="ARBA" id="ARBA00023136"/>
    </source>
</evidence>
<keyword evidence="6 15" id="KW-0732">Signal</keyword>
<protein>
    <submittedName>
        <fullName evidence="18">TonB-dependent receptor</fullName>
    </submittedName>
</protein>
<dbReference type="Gene3D" id="2.40.170.20">
    <property type="entry name" value="TonB-dependent receptor, beta-barrel domain"/>
    <property type="match status" value="1"/>
</dbReference>
<dbReference type="Proteomes" id="UP000001989">
    <property type="component" value="Chromosome"/>
</dbReference>
<evidence type="ECO:0000256" key="15">
    <source>
        <dbReference type="SAM" id="SignalP"/>
    </source>
</evidence>
<feature type="domain" description="TonB-dependent receptor plug" evidence="17">
    <location>
        <begin position="59"/>
        <end position="164"/>
    </location>
</feature>
<dbReference type="InterPro" id="IPR039426">
    <property type="entry name" value="TonB-dep_rcpt-like"/>
</dbReference>
<evidence type="ECO:0000313" key="19">
    <source>
        <dbReference type="Proteomes" id="UP000001989"/>
    </source>
</evidence>
<evidence type="ECO:0000259" key="17">
    <source>
        <dbReference type="Pfam" id="PF07715"/>
    </source>
</evidence>
<keyword evidence="3 12" id="KW-1134">Transmembrane beta strand</keyword>
<evidence type="ECO:0000256" key="3">
    <source>
        <dbReference type="ARBA" id="ARBA00022452"/>
    </source>
</evidence>
<dbReference type="PANTHER" id="PTHR32552:SF81">
    <property type="entry name" value="TONB-DEPENDENT OUTER MEMBRANE RECEPTOR"/>
    <property type="match status" value="1"/>
</dbReference>
<keyword evidence="11 12" id="KW-0998">Cell outer membrane</keyword>
<dbReference type="PANTHER" id="PTHR32552">
    <property type="entry name" value="FERRICHROME IRON RECEPTOR-RELATED"/>
    <property type="match status" value="1"/>
</dbReference>
<feature type="signal peptide" evidence="15">
    <location>
        <begin position="1"/>
        <end position="25"/>
    </location>
</feature>
<dbReference type="InterPro" id="IPR012910">
    <property type="entry name" value="Plug_dom"/>
</dbReference>
<dbReference type="GO" id="GO:0009279">
    <property type="term" value="C:cell outer membrane"/>
    <property type="evidence" value="ECO:0007669"/>
    <property type="project" value="UniProtKB-SubCell"/>
</dbReference>
<accession>A0A9J9LG05</accession>
<keyword evidence="19" id="KW-1185">Reference proteome</keyword>
<keyword evidence="8" id="KW-0406">Ion transport</keyword>
<evidence type="ECO:0000256" key="9">
    <source>
        <dbReference type="ARBA" id="ARBA00023077"/>
    </source>
</evidence>
<keyword evidence="5 12" id="KW-0812">Transmembrane</keyword>
<evidence type="ECO:0000256" key="7">
    <source>
        <dbReference type="ARBA" id="ARBA00023004"/>
    </source>
</evidence>
<evidence type="ECO:0000256" key="4">
    <source>
        <dbReference type="ARBA" id="ARBA00022496"/>
    </source>
</evidence>
<keyword evidence="7" id="KW-0408">Iron</keyword>
<gene>
    <name evidence="18" type="ordered locus">Swit_3395</name>
</gene>
<name>A0A9J9LG05_RHIWR</name>
<keyword evidence="18" id="KW-0675">Receptor</keyword>
<dbReference type="KEGG" id="swi:Swit_3395"/>
<evidence type="ECO:0000256" key="13">
    <source>
        <dbReference type="PROSITE-ProRule" id="PRU10144"/>
    </source>
</evidence>
<dbReference type="CDD" id="cd01347">
    <property type="entry name" value="ligand_gated_channel"/>
    <property type="match status" value="1"/>
</dbReference>
<dbReference type="GO" id="GO:0006826">
    <property type="term" value="P:iron ion transport"/>
    <property type="evidence" value="ECO:0007669"/>
    <property type="project" value="UniProtKB-KW"/>
</dbReference>
<keyword evidence="9 14" id="KW-0798">TonB box</keyword>
<evidence type="ECO:0000256" key="12">
    <source>
        <dbReference type="PROSITE-ProRule" id="PRU01360"/>
    </source>
</evidence>